<accession>A0A1Y2D7N5</accession>
<proteinExistence type="predicted"/>
<gene>
    <name evidence="8" type="ORF">BCR38DRAFT_462045</name>
</gene>
<feature type="transmembrane region" description="Helical" evidence="6">
    <location>
        <begin position="402"/>
        <end position="423"/>
    </location>
</feature>
<feature type="transmembrane region" description="Helical" evidence="6">
    <location>
        <begin position="304"/>
        <end position="325"/>
    </location>
</feature>
<feature type="transmembrane region" description="Helical" evidence="6">
    <location>
        <begin position="128"/>
        <end position="148"/>
    </location>
</feature>
<evidence type="ECO:0000256" key="4">
    <source>
        <dbReference type="ARBA" id="ARBA00023136"/>
    </source>
</evidence>
<name>A0A1Y2D7N5_9PEZI</name>
<evidence type="ECO:0000256" key="3">
    <source>
        <dbReference type="ARBA" id="ARBA00022989"/>
    </source>
</evidence>
<dbReference type="OrthoDB" id="440553at2759"/>
<reference evidence="8 9" key="1">
    <citation type="submission" date="2016-07" db="EMBL/GenBank/DDBJ databases">
        <title>Pervasive Adenine N6-methylation of Active Genes in Fungi.</title>
        <authorList>
            <consortium name="DOE Joint Genome Institute"/>
            <person name="Mondo S.J."/>
            <person name="Dannebaum R.O."/>
            <person name="Kuo R.C."/>
            <person name="Labutti K."/>
            <person name="Haridas S."/>
            <person name="Kuo A."/>
            <person name="Salamov A."/>
            <person name="Ahrendt S.R."/>
            <person name="Lipzen A."/>
            <person name="Sullivan W."/>
            <person name="Andreopoulos W.B."/>
            <person name="Clum A."/>
            <person name="Lindquist E."/>
            <person name="Daum C."/>
            <person name="Ramamoorthy G.K."/>
            <person name="Gryganskyi A."/>
            <person name="Culley D."/>
            <person name="Magnuson J.K."/>
            <person name="James T.Y."/>
            <person name="O'Malley M.A."/>
            <person name="Stajich J.E."/>
            <person name="Spatafora J.W."/>
            <person name="Visel A."/>
            <person name="Grigoriev I.V."/>
        </authorList>
    </citation>
    <scope>NUCLEOTIDE SEQUENCE [LARGE SCALE GENOMIC DNA]</scope>
    <source>
        <strain evidence="8 9">CBS 129021</strain>
    </source>
</reference>
<dbReference type="InterPro" id="IPR036259">
    <property type="entry name" value="MFS_trans_sf"/>
</dbReference>
<comment type="subcellular location">
    <subcellularLocation>
        <location evidence="1">Membrane</location>
        <topology evidence="1">Multi-pass membrane protein</topology>
    </subcellularLocation>
</comment>
<evidence type="ECO:0000313" key="8">
    <source>
        <dbReference type="EMBL" id="ORY55288.1"/>
    </source>
</evidence>
<evidence type="ECO:0000256" key="1">
    <source>
        <dbReference type="ARBA" id="ARBA00004141"/>
    </source>
</evidence>
<evidence type="ECO:0000256" key="5">
    <source>
        <dbReference type="SAM" id="MobiDB-lite"/>
    </source>
</evidence>
<evidence type="ECO:0000259" key="7">
    <source>
        <dbReference type="PROSITE" id="PS50850"/>
    </source>
</evidence>
<keyword evidence="3 6" id="KW-1133">Transmembrane helix</keyword>
<evidence type="ECO:0000313" key="9">
    <source>
        <dbReference type="Proteomes" id="UP000193689"/>
    </source>
</evidence>
<keyword evidence="9" id="KW-1185">Reference proteome</keyword>
<evidence type="ECO:0000256" key="2">
    <source>
        <dbReference type="ARBA" id="ARBA00022692"/>
    </source>
</evidence>
<dbReference type="PROSITE" id="PS50850">
    <property type="entry name" value="MFS"/>
    <property type="match status" value="1"/>
</dbReference>
<comment type="caution">
    <text evidence="8">The sequence shown here is derived from an EMBL/GenBank/DDBJ whole genome shotgun (WGS) entry which is preliminary data.</text>
</comment>
<dbReference type="AlphaFoldDB" id="A0A1Y2D7N5"/>
<dbReference type="InterPro" id="IPR020846">
    <property type="entry name" value="MFS_dom"/>
</dbReference>
<keyword evidence="4 6" id="KW-0472">Membrane</keyword>
<dbReference type="InParanoid" id="A0A1Y2D7N5"/>
<feature type="transmembrane region" description="Helical" evidence="6">
    <location>
        <begin position="42"/>
        <end position="65"/>
    </location>
</feature>
<feature type="transmembrane region" description="Helical" evidence="6">
    <location>
        <begin position="507"/>
        <end position="527"/>
    </location>
</feature>
<dbReference type="Pfam" id="PF07690">
    <property type="entry name" value="MFS_1"/>
    <property type="match status" value="1"/>
</dbReference>
<dbReference type="Gene3D" id="1.20.1720.10">
    <property type="entry name" value="Multidrug resistance protein D"/>
    <property type="match status" value="1"/>
</dbReference>
<dbReference type="GeneID" id="63778811"/>
<dbReference type="PANTHER" id="PTHR23501">
    <property type="entry name" value="MAJOR FACILITATOR SUPERFAMILY"/>
    <property type="match status" value="1"/>
</dbReference>
<feature type="transmembrane region" description="Helical" evidence="6">
    <location>
        <begin position="71"/>
        <end position="91"/>
    </location>
</feature>
<protein>
    <submittedName>
        <fullName evidence="8">Major facilitator superfamily domain-containing protein</fullName>
    </submittedName>
</protein>
<evidence type="ECO:0000256" key="6">
    <source>
        <dbReference type="SAM" id="Phobius"/>
    </source>
</evidence>
<dbReference type="GO" id="GO:0005886">
    <property type="term" value="C:plasma membrane"/>
    <property type="evidence" value="ECO:0007669"/>
    <property type="project" value="TreeGrafter"/>
</dbReference>
<organism evidence="8 9">
    <name type="scientific">Pseudomassariella vexata</name>
    <dbReference type="NCBI Taxonomy" id="1141098"/>
    <lineage>
        <taxon>Eukaryota</taxon>
        <taxon>Fungi</taxon>
        <taxon>Dikarya</taxon>
        <taxon>Ascomycota</taxon>
        <taxon>Pezizomycotina</taxon>
        <taxon>Sordariomycetes</taxon>
        <taxon>Xylariomycetidae</taxon>
        <taxon>Amphisphaeriales</taxon>
        <taxon>Pseudomassariaceae</taxon>
        <taxon>Pseudomassariella</taxon>
    </lineage>
</organism>
<feature type="transmembrane region" description="Helical" evidence="6">
    <location>
        <begin position="443"/>
        <end position="461"/>
    </location>
</feature>
<dbReference type="RefSeq" id="XP_040709559.1">
    <property type="nucleotide sequence ID" value="XM_040862599.1"/>
</dbReference>
<feature type="transmembrane region" description="Helical" evidence="6">
    <location>
        <begin position="371"/>
        <end position="390"/>
    </location>
</feature>
<feature type="transmembrane region" description="Helical" evidence="6">
    <location>
        <begin position="191"/>
        <end position="210"/>
    </location>
</feature>
<feature type="transmembrane region" description="Helical" evidence="6">
    <location>
        <begin position="261"/>
        <end position="283"/>
    </location>
</feature>
<feature type="domain" description="Major facilitator superfamily (MFS) profile" evidence="7">
    <location>
        <begin position="38"/>
        <end position="532"/>
    </location>
</feature>
<feature type="transmembrane region" description="Helical" evidence="6">
    <location>
        <begin position="160"/>
        <end position="179"/>
    </location>
</feature>
<keyword evidence="2 6" id="KW-0812">Transmembrane</keyword>
<feature type="transmembrane region" description="Helical" evidence="6">
    <location>
        <begin position="230"/>
        <end position="249"/>
    </location>
</feature>
<feature type="region of interest" description="Disordered" evidence="5">
    <location>
        <begin position="530"/>
        <end position="567"/>
    </location>
</feature>
<dbReference type="PANTHER" id="PTHR23501:SF43">
    <property type="entry name" value="MULTIDRUG TRANSPORTER, PUTATIVE (AFU_ORTHOLOGUE AFUA_6G03040)-RELATED"/>
    <property type="match status" value="1"/>
</dbReference>
<dbReference type="Proteomes" id="UP000193689">
    <property type="component" value="Unassembled WGS sequence"/>
</dbReference>
<feature type="compositionally biased region" description="Basic and acidic residues" evidence="5">
    <location>
        <begin position="535"/>
        <end position="544"/>
    </location>
</feature>
<feature type="transmembrane region" description="Helical" evidence="6">
    <location>
        <begin position="103"/>
        <end position="122"/>
    </location>
</feature>
<sequence length="567" mass="61482">MAPQYGTRATSGFGRSTSLEEVNLGAPSRRSWIQLTWLETRLLLGLLFSCLDASIVSTSLVSISLDLQDFLNAPWVVLSYLLAYFGFAVGFAKMSDIYGRRTLIIISWILFTGFSLGCGLAQNMLQLTIFRAFQGIGGSGLYSLAQIGLFEIGPAHNPSLLGALVGMTLAVSFVLGPILGGTISHMASWRWIFFINIPCGVAALLSLIFAWPRSTGSSLNAWDSFRSIDFLGNIMIIAASTLLVFSLQSAGSFNFSWNSPVIIITLTVASLSWIVFLTWEFFLGLNRHTRIKPVLPLRLFTRRPYLATLICTLFSGFSYLAIIIILPERFQIVNLENSLMSGVHLLPALGACAFGSFLAGALSAKRNNTSITLIVASCLQLIGVGLMSTLSDITTEIQAQYGYQAIFGLGVGLAFGAATILTAVQSAQEDLAVAQGSIAQARVFGGAVGIAVCSIIFNAQVQNQLAGHMKPEDLTALHHSPTITSYLPPQTQLLVRRVYASAFTFDIQILICVSAVALLASLFTFELHPPPMPSRRREEKKEDLVGTPREVQSETELEDMASVHRTV</sequence>
<dbReference type="GO" id="GO:0022857">
    <property type="term" value="F:transmembrane transporter activity"/>
    <property type="evidence" value="ECO:0007669"/>
    <property type="project" value="InterPro"/>
</dbReference>
<dbReference type="EMBL" id="MCFJ01000028">
    <property type="protein sequence ID" value="ORY55288.1"/>
    <property type="molecule type" value="Genomic_DNA"/>
</dbReference>
<dbReference type="SUPFAM" id="SSF103473">
    <property type="entry name" value="MFS general substrate transporter"/>
    <property type="match status" value="1"/>
</dbReference>
<dbReference type="Gene3D" id="1.20.1250.20">
    <property type="entry name" value="MFS general substrate transporter like domains"/>
    <property type="match status" value="1"/>
</dbReference>
<dbReference type="InterPro" id="IPR011701">
    <property type="entry name" value="MFS"/>
</dbReference>
<feature type="transmembrane region" description="Helical" evidence="6">
    <location>
        <begin position="345"/>
        <end position="364"/>
    </location>
</feature>